<dbReference type="Proteomes" id="UP000282084">
    <property type="component" value="Unassembled WGS sequence"/>
</dbReference>
<protein>
    <submittedName>
        <fullName evidence="2">Uncharacterized protein</fullName>
    </submittedName>
</protein>
<keyword evidence="1" id="KW-0472">Membrane</keyword>
<feature type="transmembrane region" description="Helical" evidence="1">
    <location>
        <begin position="96"/>
        <end position="118"/>
    </location>
</feature>
<name>A0A495VYZ2_9PSEU</name>
<reference evidence="2 3" key="1">
    <citation type="submission" date="2018-10" db="EMBL/GenBank/DDBJ databases">
        <title>Sequencing the genomes of 1000 actinobacteria strains.</title>
        <authorList>
            <person name="Klenk H.-P."/>
        </authorList>
    </citation>
    <scope>NUCLEOTIDE SEQUENCE [LARGE SCALE GENOMIC DNA]</scope>
    <source>
        <strain evidence="2 3">DSM 43800</strain>
    </source>
</reference>
<feature type="transmembrane region" description="Helical" evidence="1">
    <location>
        <begin position="66"/>
        <end position="84"/>
    </location>
</feature>
<comment type="caution">
    <text evidence="2">The sequence shown here is derived from an EMBL/GenBank/DDBJ whole genome shotgun (WGS) entry which is preliminary data.</text>
</comment>
<proteinExistence type="predicted"/>
<dbReference type="RefSeq" id="WP_121006427.1">
    <property type="nucleotide sequence ID" value="NZ_RBXO01000001.1"/>
</dbReference>
<dbReference type="AlphaFoldDB" id="A0A495VYZ2"/>
<evidence type="ECO:0000313" key="3">
    <source>
        <dbReference type="Proteomes" id="UP000282084"/>
    </source>
</evidence>
<keyword evidence="1" id="KW-0812">Transmembrane</keyword>
<gene>
    <name evidence="2" type="ORF">C8E97_3289</name>
</gene>
<feature type="transmembrane region" description="Helical" evidence="1">
    <location>
        <begin position="30"/>
        <end position="54"/>
    </location>
</feature>
<evidence type="ECO:0000313" key="2">
    <source>
        <dbReference type="EMBL" id="RKT54642.1"/>
    </source>
</evidence>
<organism evidence="2 3">
    <name type="scientific">Saccharothrix australiensis</name>
    <dbReference type="NCBI Taxonomy" id="2072"/>
    <lineage>
        <taxon>Bacteria</taxon>
        <taxon>Bacillati</taxon>
        <taxon>Actinomycetota</taxon>
        <taxon>Actinomycetes</taxon>
        <taxon>Pseudonocardiales</taxon>
        <taxon>Pseudonocardiaceae</taxon>
        <taxon>Saccharothrix</taxon>
    </lineage>
</organism>
<accession>A0A495VYZ2</accession>
<evidence type="ECO:0000256" key="1">
    <source>
        <dbReference type="SAM" id="Phobius"/>
    </source>
</evidence>
<dbReference type="EMBL" id="RBXO01000001">
    <property type="protein sequence ID" value="RKT54642.1"/>
    <property type="molecule type" value="Genomic_DNA"/>
</dbReference>
<keyword evidence="3" id="KW-1185">Reference proteome</keyword>
<sequence>MSTTAPHRDRTDHADPTGRRSSLPVIVSAWAVPVLVIAQFAMVSVVPVLVVLIGVLRDPHLRTLRWWASALTAAYALPLALWAIGPERAPSLSKDMHPALAALVVAAGVAVAVAYHVLRRQSRPSGDDRTA</sequence>
<keyword evidence="1" id="KW-1133">Transmembrane helix</keyword>
<dbReference type="OrthoDB" id="5122469at2"/>